<gene>
    <name evidence="2" type="ORF">M9Y10_028495</name>
</gene>
<evidence type="ECO:0000256" key="1">
    <source>
        <dbReference type="SAM" id="MobiDB-lite"/>
    </source>
</evidence>
<dbReference type="EMBL" id="JAPFFF010000004">
    <property type="protein sequence ID" value="KAK8891287.1"/>
    <property type="molecule type" value="Genomic_DNA"/>
</dbReference>
<name>A0ABR2KLH1_9EUKA</name>
<keyword evidence="3" id="KW-1185">Reference proteome</keyword>
<reference evidence="2 3" key="1">
    <citation type="submission" date="2024-04" db="EMBL/GenBank/DDBJ databases">
        <title>Tritrichomonas musculus Genome.</title>
        <authorList>
            <person name="Alves-Ferreira E."/>
            <person name="Grigg M."/>
            <person name="Lorenzi H."/>
            <person name="Galac M."/>
        </authorList>
    </citation>
    <scope>NUCLEOTIDE SEQUENCE [LARGE SCALE GENOMIC DNA]</scope>
    <source>
        <strain evidence="2 3">EAF2021</strain>
    </source>
</reference>
<comment type="caution">
    <text evidence="2">The sequence shown here is derived from an EMBL/GenBank/DDBJ whole genome shotgun (WGS) entry which is preliminary data.</text>
</comment>
<organism evidence="2 3">
    <name type="scientific">Tritrichomonas musculus</name>
    <dbReference type="NCBI Taxonomy" id="1915356"/>
    <lineage>
        <taxon>Eukaryota</taxon>
        <taxon>Metamonada</taxon>
        <taxon>Parabasalia</taxon>
        <taxon>Tritrichomonadida</taxon>
        <taxon>Tritrichomonadidae</taxon>
        <taxon>Tritrichomonas</taxon>
    </lineage>
</organism>
<feature type="region of interest" description="Disordered" evidence="1">
    <location>
        <begin position="52"/>
        <end position="76"/>
    </location>
</feature>
<sequence length="76" mass="9611">MEKVFTDRAEYESIKTFIQREVSFERWKKSKFSDEREKPYIEWFYTSDEIEKNEENKEEEQKEEKDDVKKDFDWKP</sequence>
<accession>A0ABR2KLH1</accession>
<dbReference type="Proteomes" id="UP001470230">
    <property type="component" value="Unassembled WGS sequence"/>
</dbReference>
<proteinExistence type="predicted"/>
<protein>
    <submittedName>
        <fullName evidence="2">Uncharacterized protein</fullName>
    </submittedName>
</protein>
<evidence type="ECO:0000313" key="2">
    <source>
        <dbReference type="EMBL" id="KAK8891287.1"/>
    </source>
</evidence>
<evidence type="ECO:0000313" key="3">
    <source>
        <dbReference type="Proteomes" id="UP001470230"/>
    </source>
</evidence>